<keyword evidence="2" id="KW-0645">Protease</keyword>
<dbReference type="Proteomes" id="UP000019760">
    <property type="component" value="Unassembled WGS sequence"/>
</dbReference>
<dbReference type="Pfam" id="PF00326">
    <property type="entry name" value="Peptidase_S9"/>
    <property type="match status" value="1"/>
</dbReference>
<dbReference type="SUPFAM" id="SSF82171">
    <property type="entry name" value="DPP6 N-terminal domain-like"/>
    <property type="match status" value="1"/>
</dbReference>
<accession>A0A023D214</accession>
<reference evidence="5" key="1">
    <citation type="journal article" date="2014" name="FEMS Microbiol. Lett.">
        <title>Draft Genomic DNA Sequence of the Facultatively Methylotrophic Bacterium Acidomonas methanolica type strain MB58.</title>
        <authorList>
            <person name="Higashiura N."/>
            <person name="Hadano H."/>
            <person name="Hirakawa H."/>
            <person name="Matsutani M."/>
            <person name="Takabe S."/>
            <person name="Matsushita K."/>
            <person name="Azuma Y."/>
        </authorList>
    </citation>
    <scope>NUCLEOTIDE SEQUENCE [LARGE SCALE GENOMIC DNA]</scope>
    <source>
        <strain evidence="5">MB58</strain>
    </source>
</reference>
<dbReference type="GO" id="GO:0006508">
    <property type="term" value="P:proteolysis"/>
    <property type="evidence" value="ECO:0007669"/>
    <property type="project" value="InterPro"/>
</dbReference>
<dbReference type="InterPro" id="IPR029058">
    <property type="entry name" value="AB_hydrolase_fold"/>
</dbReference>
<evidence type="ECO:0000313" key="4">
    <source>
        <dbReference type="EMBL" id="GAJ27805.1"/>
    </source>
</evidence>
<dbReference type="SUPFAM" id="SSF53474">
    <property type="entry name" value="alpha/beta-Hydrolases"/>
    <property type="match status" value="1"/>
</dbReference>
<dbReference type="Pfam" id="PF07676">
    <property type="entry name" value="PD40"/>
    <property type="match status" value="1"/>
</dbReference>
<reference evidence="4 5" key="2">
    <citation type="journal article" date="2014" name="FEMS Microbiol. Lett.">
        <title>Draft genomic DNA sequence of the facultatively methylotrophic bacterium Acidomonas methanolica type strain MB58.</title>
        <authorList>
            <person name="Higashiura N."/>
            <person name="Hadano H."/>
            <person name="Hirakawa H."/>
            <person name="Matsutani M."/>
            <person name="Takabe S."/>
            <person name="Matsushita K."/>
            <person name="Azuma Y."/>
        </authorList>
    </citation>
    <scope>NUCLEOTIDE SEQUENCE [LARGE SCALE GENOMIC DNA]</scope>
    <source>
        <strain evidence="4 5">MB58</strain>
    </source>
</reference>
<keyword evidence="5" id="KW-1185">Reference proteome</keyword>
<dbReference type="InterPro" id="IPR011042">
    <property type="entry name" value="6-blade_b-propeller_TolB-like"/>
</dbReference>
<keyword evidence="2" id="KW-0720">Serine protease</keyword>
<dbReference type="PANTHER" id="PTHR42776">
    <property type="entry name" value="SERINE PEPTIDASE S9 FAMILY MEMBER"/>
    <property type="match status" value="1"/>
</dbReference>
<dbReference type="Gene3D" id="3.40.50.1820">
    <property type="entry name" value="alpha/beta hydrolase"/>
    <property type="match status" value="1"/>
</dbReference>
<dbReference type="Gene3D" id="2.120.10.30">
    <property type="entry name" value="TolB, C-terminal domain"/>
    <property type="match status" value="1"/>
</dbReference>
<proteinExistence type="predicted"/>
<gene>
    <name evidence="4" type="ORF">Amme_006_036</name>
</gene>
<evidence type="ECO:0000313" key="5">
    <source>
        <dbReference type="Proteomes" id="UP000019760"/>
    </source>
</evidence>
<dbReference type="RefSeq" id="WP_081797383.1">
    <property type="nucleotide sequence ID" value="NZ_BAND01000006.1"/>
</dbReference>
<evidence type="ECO:0000256" key="2">
    <source>
        <dbReference type="ARBA" id="ARBA00022825"/>
    </source>
</evidence>
<comment type="caution">
    <text evidence="4">The sequence shown here is derived from an EMBL/GenBank/DDBJ whole genome shotgun (WGS) entry which is preliminary data.</text>
</comment>
<dbReference type="PANTHER" id="PTHR42776:SF27">
    <property type="entry name" value="DIPEPTIDYL PEPTIDASE FAMILY MEMBER 6"/>
    <property type="match status" value="1"/>
</dbReference>
<dbReference type="EMBL" id="BAND01000006">
    <property type="protein sequence ID" value="GAJ27805.1"/>
    <property type="molecule type" value="Genomic_DNA"/>
</dbReference>
<name>A0A023D214_ACIMT</name>
<dbReference type="AlphaFoldDB" id="A0A023D214"/>
<dbReference type="InterPro" id="IPR011659">
    <property type="entry name" value="WD40"/>
</dbReference>
<keyword evidence="1" id="KW-0378">Hydrolase</keyword>
<evidence type="ECO:0000259" key="3">
    <source>
        <dbReference type="Pfam" id="PF00326"/>
    </source>
</evidence>
<protein>
    <submittedName>
        <fullName evidence="4">Peptidase S9C</fullName>
    </submittedName>
</protein>
<organism evidence="4 5">
    <name type="scientific">Acidomonas methanolica NBRC 104435</name>
    <dbReference type="NCBI Taxonomy" id="1231351"/>
    <lineage>
        <taxon>Bacteria</taxon>
        <taxon>Pseudomonadati</taxon>
        <taxon>Pseudomonadota</taxon>
        <taxon>Alphaproteobacteria</taxon>
        <taxon>Acetobacterales</taxon>
        <taxon>Acetobacteraceae</taxon>
        <taxon>Acidomonas</taxon>
    </lineage>
</organism>
<feature type="domain" description="Peptidase S9 prolyl oligopeptidase catalytic" evidence="3">
    <location>
        <begin position="452"/>
        <end position="653"/>
    </location>
</feature>
<dbReference type="InterPro" id="IPR001375">
    <property type="entry name" value="Peptidase_S9_cat"/>
</dbReference>
<evidence type="ECO:0000256" key="1">
    <source>
        <dbReference type="ARBA" id="ARBA00022801"/>
    </source>
</evidence>
<dbReference type="GO" id="GO:0004252">
    <property type="term" value="F:serine-type endopeptidase activity"/>
    <property type="evidence" value="ECO:0007669"/>
    <property type="project" value="TreeGrafter"/>
</dbReference>
<sequence length="655" mass="69987">MIRLSPHLSLLPALLLSPLLLFPLTARADAPLLRDFSAVSLSPDGHVLAALEGNESAVPGRRVIRHLVLRAVSGGRAVTVATPDCPECDATSPAWSRDGTHVAFVLRKHGDSLRRIMQVDAFGGALTTLLSFDGAVQDLRFGPDGTLAVLAIAGARRDPGALEAGAPQTGEIDAQVDEQRIALVRNGRLDWQSPADLYVYEYDWRPGGVVPRFVGTAAHGNGDENWWRARLYGFANGAATELYAPPLDKQLGEPRVAPDGRSVAFIGGLMSDFGFFGGDVFSLDLEAPGATPRDLTRGLPATVTGLSWCGSDLVGAGIAGARTAFWTVGRGAPKLLDAEDDLLSTGGGEPNFSCAGARMAAVRQSFTRAPALVVGAPGAWTVLTHDNDAMPANAVARSVAWRSDGFDVQGWLLSPVTRKPGVERNGKVPMIVDIHGGPSSAVTPRYLRARSFNKSVLDAGYDLFLPNPRGSYGQGEAFTHANRRDFGHGDLRDILRGVDAVEKIAPVDDSRLGVTGYSYGGFMTMWAVTQTDRFKAAVAGGGIANWQSYYGQNGIDGWMPPFFGATVYDDPAAYAKSSPIVFIKHVRTPTFIYVGANDEECPPAQSLEFYHALRTLGVPTRLVIYPGEGHGIRNPQHAEDAAARSVAWFNQYLSP</sequence>